<dbReference type="GO" id="GO:0042952">
    <property type="term" value="P:beta-ketoadipate pathway"/>
    <property type="evidence" value="ECO:0007669"/>
    <property type="project" value="InterPro"/>
</dbReference>
<dbReference type="InterPro" id="IPR026968">
    <property type="entry name" value="PcaD/CatD"/>
</dbReference>
<keyword evidence="4" id="KW-1185">Reference proteome</keyword>
<dbReference type="GO" id="GO:0047570">
    <property type="term" value="F:3-oxoadipate enol-lactonase activity"/>
    <property type="evidence" value="ECO:0007669"/>
    <property type="project" value="InterPro"/>
</dbReference>
<evidence type="ECO:0000313" key="3">
    <source>
        <dbReference type="EMBL" id="SFJ02346.1"/>
    </source>
</evidence>
<dbReference type="Gene3D" id="3.40.50.1820">
    <property type="entry name" value="alpha/beta hydrolase"/>
    <property type="match status" value="1"/>
</dbReference>
<feature type="domain" description="AB hydrolase-1" evidence="2">
    <location>
        <begin position="23"/>
        <end position="247"/>
    </location>
</feature>
<dbReference type="PRINTS" id="PR00111">
    <property type="entry name" value="ABHYDROLASE"/>
</dbReference>
<dbReference type="STRING" id="1114924.SAMN05216258_11260"/>
<dbReference type="RefSeq" id="WP_092864491.1">
    <property type="nucleotide sequence ID" value="NZ_FOQH01000012.1"/>
</dbReference>
<dbReference type="EMBL" id="FOQH01000012">
    <property type="protein sequence ID" value="SFJ02346.1"/>
    <property type="molecule type" value="Genomic_DNA"/>
</dbReference>
<dbReference type="GO" id="GO:0016020">
    <property type="term" value="C:membrane"/>
    <property type="evidence" value="ECO:0007669"/>
    <property type="project" value="TreeGrafter"/>
</dbReference>
<gene>
    <name evidence="3" type="ORF">SAMN05216258_11260</name>
</gene>
<evidence type="ECO:0000259" key="2">
    <source>
        <dbReference type="Pfam" id="PF00561"/>
    </source>
</evidence>
<dbReference type="AlphaFoldDB" id="A0A1I3N0B9"/>
<dbReference type="InterPro" id="IPR029058">
    <property type="entry name" value="AB_hydrolase_fold"/>
</dbReference>
<dbReference type="InterPro" id="IPR000073">
    <property type="entry name" value="AB_hydrolase_1"/>
</dbReference>
<sequence length="264" mass="28535">MHAFRAGGGVIHFRDEGDRGGLPVVFANSLGSDLRVWDAMAAALPARLRLIRYDKRGHGLSDCPPGPYTIEALADDLAALLDHLEVRRALVVGLSIGGLIAQSLAARRPDLVRAMVLMDTAAKVGDATMWESRIAQVREQGIESLADGLMQRWFSAAFRANRSEELAIWRNMVCRQTVEGYAACCAALRDADLRDAARKLSLPVLAMVGDEDGATPPAVVEATAELIAGARFEVVRQAGHIPCVEHPRTCAAMLLSFISEHDLD</sequence>
<evidence type="ECO:0000313" key="4">
    <source>
        <dbReference type="Proteomes" id="UP000199377"/>
    </source>
</evidence>
<protein>
    <submittedName>
        <fullName evidence="3">3-oxoadipate enol-lactonase</fullName>
    </submittedName>
</protein>
<dbReference type="PANTHER" id="PTHR43798">
    <property type="entry name" value="MONOACYLGLYCEROL LIPASE"/>
    <property type="match status" value="1"/>
</dbReference>
<dbReference type="NCBIfam" id="TIGR02427">
    <property type="entry name" value="protocat_pcaD"/>
    <property type="match status" value="1"/>
</dbReference>
<organism evidence="3 4">
    <name type="scientific">Albimonas pacifica</name>
    <dbReference type="NCBI Taxonomy" id="1114924"/>
    <lineage>
        <taxon>Bacteria</taxon>
        <taxon>Pseudomonadati</taxon>
        <taxon>Pseudomonadota</taxon>
        <taxon>Alphaproteobacteria</taxon>
        <taxon>Rhodobacterales</taxon>
        <taxon>Paracoccaceae</taxon>
        <taxon>Albimonas</taxon>
    </lineage>
</organism>
<name>A0A1I3N0B9_9RHOB</name>
<dbReference type="Pfam" id="PF00561">
    <property type="entry name" value="Abhydrolase_1"/>
    <property type="match status" value="1"/>
</dbReference>
<dbReference type="Proteomes" id="UP000199377">
    <property type="component" value="Unassembled WGS sequence"/>
</dbReference>
<reference evidence="3 4" key="1">
    <citation type="submission" date="2016-10" db="EMBL/GenBank/DDBJ databases">
        <authorList>
            <person name="de Groot N.N."/>
        </authorList>
    </citation>
    <scope>NUCLEOTIDE SEQUENCE [LARGE SCALE GENOMIC DNA]</scope>
    <source>
        <strain evidence="3 4">CGMCC 1.11030</strain>
    </source>
</reference>
<dbReference type="InterPro" id="IPR050266">
    <property type="entry name" value="AB_hydrolase_sf"/>
</dbReference>
<dbReference type="SUPFAM" id="SSF53474">
    <property type="entry name" value="alpha/beta-Hydrolases"/>
    <property type="match status" value="1"/>
</dbReference>
<proteinExistence type="predicted"/>
<accession>A0A1I3N0B9</accession>
<dbReference type="PANTHER" id="PTHR43798:SF31">
    <property type="entry name" value="AB HYDROLASE SUPERFAMILY PROTEIN YCLE"/>
    <property type="match status" value="1"/>
</dbReference>
<dbReference type="OrthoDB" id="9793083at2"/>
<evidence type="ECO:0000256" key="1">
    <source>
        <dbReference type="ARBA" id="ARBA00022801"/>
    </source>
</evidence>
<keyword evidence="1" id="KW-0378">Hydrolase</keyword>